<organism evidence="2 3">
    <name type="scientific">Adineta steineri</name>
    <dbReference type="NCBI Taxonomy" id="433720"/>
    <lineage>
        <taxon>Eukaryota</taxon>
        <taxon>Metazoa</taxon>
        <taxon>Spiralia</taxon>
        <taxon>Gnathifera</taxon>
        <taxon>Rotifera</taxon>
        <taxon>Eurotatoria</taxon>
        <taxon>Bdelloidea</taxon>
        <taxon>Adinetida</taxon>
        <taxon>Adinetidae</taxon>
        <taxon>Adineta</taxon>
    </lineage>
</organism>
<dbReference type="AlphaFoldDB" id="A0A820T6V8"/>
<reference evidence="2" key="1">
    <citation type="submission" date="2021-02" db="EMBL/GenBank/DDBJ databases">
        <authorList>
            <person name="Nowell W R."/>
        </authorList>
    </citation>
    <scope>NUCLEOTIDE SEQUENCE</scope>
</reference>
<name>A0A820T6V8_9BILA</name>
<sequence length="42" mass="4642">MTQRQHVGLIDDSHQPSSSTNRIIVASHENVIASLDLSSRKL</sequence>
<proteinExistence type="predicted"/>
<evidence type="ECO:0000256" key="1">
    <source>
        <dbReference type="SAM" id="MobiDB-lite"/>
    </source>
</evidence>
<comment type="caution">
    <text evidence="2">The sequence shown here is derived from an EMBL/GenBank/DDBJ whole genome shotgun (WGS) entry which is preliminary data.</text>
</comment>
<feature type="region of interest" description="Disordered" evidence="1">
    <location>
        <begin position="1"/>
        <end position="20"/>
    </location>
</feature>
<protein>
    <submittedName>
        <fullName evidence="2">Uncharacterized protein</fullName>
    </submittedName>
</protein>
<gene>
    <name evidence="2" type="ORF">OKA104_LOCUS55041</name>
</gene>
<dbReference type="Proteomes" id="UP000663881">
    <property type="component" value="Unassembled WGS sequence"/>
</dbReference>
<accession>A0A820T6V8</accession>
<feature type="non-terminal residue" evidence="2">
    <location>
        <position position="1"/>
    </location>
</feature>
<dbReference type="EMBL" id="CAJOAY010037992">
    <property type="protein sequence ID" value="CAF4467413.1"/>
    <property type="molecule type" value="Genomic_DNA"/>
</dbReference>
<evidence type="ECO:0000313" key="3">
    <source>
        <dbReference type="Proteomes" id="UP000663881"/>
    </source>
</evidence>
<evidence type="ECO:0000313" key="2">
    <source>
        <dbReference type="EMBL" id="CAF4467413.1"/>
    </source>
</evidence>